<dbReference type="SUPFAM" id="SSF46689">
    <property type="entry name" value="Homeodomain-like"/>
    <property type="match status" value="1"/>
</dbReference>
<evidence type="ECO:0000313" key="4">
    <source>
        <dbReference type="EMBL" id="QBK31426.1"/>
    </source>
</evidence>
<dbReference type="SUPFAM" id="SSF48498">
    <property type="entry name" value="Tetracyclin repressor-like, C-terminal domain"/>
    <property type="match status" value="1"/>
</dbReference>
<dbReference type="Gene3D" id="1.10.357.10">
    <property type="entry name" value="Tetracycline Repressor, domain 2"/>
    <property type="match status" value="1"/>
</dbReference>
<dbReference type="InterPro" id="IPR036271">
    <property type="entry name" value="Tet_transcr_reg_TetR-rel_C_sf"/>
</dbReference>
<dbReference type="Pfam" id="PF00440">
    <property type="entry name" value="TetR_N"/>
    <property type="match status" value="1"/>
</dbReference>
<dbReference type="GO" id="GO:0000976">
    <property type="term" value="F:transcription cis-regulatory region binding"/>
    <property type="evidence" value="ECO:0007669"/>
    <property type="project" value="TreeGrafter"/>
</dbReference>
<dbReference type="Proteomes" id="UP000293719">
    <property type="component" value="Chromosome"/>
</dbReference>
<evidence type="ECO:0000256" key="1">
    <source>
        <dbReference type="ARBA" id="ARBA00023125"/>
    </source>
</evidence>
<dbReference type="AlphaFoldDB" id="A0A4P6V448"/>
<dbReference type="PROSITE" id="PS50977">
    <property type="entry name" value="HTH_TETR_2"/>
    <property type="match status" value="1"/>
</dbReference>
<gene>
    <name evidence="4" type="ORF">E0E05_12925</name>
</gene>
<dbReference type="RefSeq" id="WP_131617089.1">
    <property type="nucleotide sequence ID" value="NZ_CP036532.1"/>
</dbReference>
<dbReference type="InterPro" id="IPR039536">
    <property type="entry name" value="TetR_C_Proteobacteria"/>
</dbReference>
<proteinExistence type="predicted"/>
<dbReference type="OrthoDB" id="7914379at2"/>
<reference evidence="4 5" key="1">
    <citation type="journal article" date="2017" name="Int. J. Syst. Evol. Microbiol.">
        <title>Roseitalea porphyridii gen. nov., sp. nov., isolated from a red alga, and reclassification of Hoeflea suaedae Chung et al. 2013 as Pseudohoeflea suaedae gen. nov., comb. nov.</title>
        <authorList>
            <person name="Hyeon J.W."/>
            <person name="Jeong S.E."/>
            <person name="Baek K."/>
            <person name="Jeon C.O."/>
        </authorList>
    </citation>
    <scope>NUCLEOTIDE SEQUENCE [LARGE SCALE GENOMIC DNA]</scope>
    <source>
        <strain evidence="4 5">MA7-20</strain>
    </source>
</reference>
<protein>
    <submittedName>
        <fullName evidence="4">TetR/AcrR family transcriptional regulator</fullName>
    </submittedName>
</protein>
<dbReference type="PANTHER" id="PTHR30055:SF146">
    <property type="entry name" value="HTH-TYPE TRANSCRIPTIONAL DUAL REGULATOR CECR"/>
    <property type="match status" value="1"/>
</dbReference>
<organism evidence="4 5">
    <name type="scientific">Roseitalea porphyridii</name>
    <dbReference type="NCBI Taxonomy" id="1852022"/>
    <lineage>
        <taxon>Bacteria</taxon>
        <taxon>Pseudomonadati</taxon>
        <taxon>Pseudomonadota</taxon>
        <taxon>Alphaproteobacteria</taxon>
        <taxon>Hyphomicrobiales</taxon>
        <taxon>Ahrensiaceae</taxon>
        <taxon>Roseitalea</taxon>
    </lineage>
</organism>
<dbReference type="Gene3D" id="1.10.10.60">
    <property type="entry name" value="Homeodomain-like"/>
    <property type="match status" value="1"/>
</dbReference>
<feature type="domain" description="HTH tetR-type" evidence="3">
    <location>
        <begin position="24"/>
        <end position="84"/>
    </location>
</feature>
<dbReference type="Pfam" id="PF14246">
    <property type="entry name" value="TetR_C_7"/>
    <property type="match status" value="1"/>
</dbReference>
<evidence type="ECO:0000313" key="5">
    <source>
        <dbReference type="Proteomes" id="UP000293719"/>
    </source>
</evidence>
<evidence type="ECO:0000259" key="3">
    <source>
        <dbReference type="PROSITE" id="PS50977"/>
    </source>
</evidence>
<dbReference type="InterPro" id="IPR001647">
    <property type="entry name" value="HTH_TetR"/>
</dbReference>
<keyword evidence="5" id="KW-1185">Reference proteome</keyword>
<accession>A0A4P6V448</accession>
<name>A0A4P6V448_9HYPH</name>
<dbReference type="EMBL" id="CP036532">
    <property type="protein sequence ID" value="QBK31426.1"/>
    <property type="molecule type" value="Genomic_DNA"/>
</dbReference>
<evidence type="ECO:0000256" key="2">
    <source>
        <dbReference type="PROSITE-ProRule" id="PRU00335"/>
    </source>
</evidence>
<keyword evidence="1 2" id="KW-0238">DNA-binding</keyword>
<dbReference type="InterPro" id="IPR009057">
    <property type="entry name" value="Homeodomain-like_sf"/>
</dbReference>
<dbReference type="GeneID" id="90768205"/>
<dbReference type="InterPro" id="IPR050109">
    <property type="entry name" value="HTH-type_TetR-like_transc_reg"/>
</dbReference>
<feature type="DNA-binding region" description="H-T-H motif" evidence="2">
    <location>
        <begin position="47"/>
        <end position="66"/>
    </location>
</feature>
<dbReference type="KEGG" id="rpod:E0E05_12925"/>
<dbReference type="PANTHER" id="PTHR30055">
    <property type="entry name" value="HTH-TYPE TRANSCRIPTIONAL REGULATOR RUTR"/>
    <property type="match status" value="1"/>
</dbReference>
<sequence>MDQHCEIDQTGGGADDAGYQERFTARQEEVLEAALGLLVKGGERAITTAGLARAANCSKESLYKWFGDRDGVLAAMIAYQASKVRVAVGGPSATRPAESFRADLEGFGIDLLAVLSGPASLALNRLAIGQASRDGSRLGDLLVARGRRTVSTRAKALIEAGRRAGHLRFADTQEAFETLYGLIVRDMHVRLMLGEHVPATNSERAMATHVAGAIDQFFRLYGAE</sequence>
<dbReference type="GO" id="GO:0003700">
    <property type="term" value="F:DNA-binding transcription factor activity"/>
    <property type="evidence" value="ECO:0007669"/>
    <property type="project" value="TreeGrafter"/>
</dbReference>